<dbReference type="PANTHER" id="PTHR13767">
    <property type="entry name" value="TRNA-PSEUDOURIDINE SYNTHASE"/>
    <property type="match status" value="1"/>
</dbReference>
<name>A0A2H0CTK5_9BACT</name>
<reference evidence="8 9" key="1">
    <citation type="submission" date="2017-09" db="EMBL/GenBank/DDBJ databases">
        <title>Depth-based differentiation of microbial function through sediment-hosted aquifers and enrichment of novel symbionts in the deep terrestrial subsurface.</title>
        <authorList>
            <person name="Probst A.J."/>
            <person name="Ladd B."/>
            <person name="Jarett J.K."/>
            <person name="Geller-Mcgrath D.E."/>
            <person name="Sieber C.M."/>
            <person name="Emerson J.B."/>
            <person name="Anantharaman K."/>
            <person name="Thomas B.C."/>
            <person name="Malmstrom R."/>
            <person name="Stieglmeier M."/>
            <person name="Klingl A."/>
            <person name="Woyke T."/>
            <person name="Ryan C.M."/>
            <person name="Banfield J.F."/>
        </authorList>
    </citation>
    <scope>NUCLEOTIDE SEQUENCE [LARGE SCALE GENOMIC DNA]</scope>
    <source>
        <strain evidence="8">CG22_combo_CG10-13_8_21_14_all_47_15</strain>
    </source>
</reference>
<dbReference type="PANTHER" id="PTHR13767:SF2">
    <property type="entry name" value="PSEUDOURIDYLATE SYNTHASE TRUB1"/>
    <property type="match status" value="1"/>
</dbReference>
<dbReference type="GO" id="GO:0003723">
    <property type="term" value="F:RNA binding"/>
    <property type="evidence" value="ECO:0007669"/>
    <property type="project" value="InterPro"/>
</dbReference>
<evidence type="ECO:0000256" key="2">
    <source>
        <dbReference type="ARBA" id="ARBA00005642"/>
    </source>
</evidence>
<evidence type="ECO:0000313" key="9">
    <source>
        <dbReference type="Proteomes" id="UP000230638"/>
    </source>
</evidence>
<dbReference type="Gene3D" id="3.30.2350.10">
    <property type="entry name" value="Pseudouridine synthase"/>
    <property type="match status" value="1"/>
</dbReference>
<dbReference type="InterPro" id="IPR002501">
    <property type="entry name" value="PsdUridine_synth_N"/>
</dbReference>
<dbReference type="InterPro" id="IPR014780">
    <property type="entry name" value="tRNA_psdUridine_synth_TruB"/>
</dbReference>
<feature type="domain" description="tRNA pseudouridylate synthase B C-terminal" evidence="7">
    <location>
        <begin position="198"/>
        <end position="235"/>
    </location>
</feature>
<evidence type="ECO:0000256" key="3">
    <source>
        <dbReference type="ARBA" id="ARBA00022694"/>
    </source>
</evidence>
<dbReference type="EMBL" id="PCTL01000026">
    <property type="protein sequence ID" value="PIP73262.1"/>
    <property type="molecule type" value="Genomic_DNA"/>
</dbReference>
<comment type="similarity">
    <text evidence="2 5">Belongs to the pseudouridine synthase TruB family. Type 1 subfamily.</text>
</comment>
<proteinExistence type="inferred from homology"/>
<dbReference type="InterPro" id="IPR020103">
    <property type="entry name" value="PsdUridine_synth_cat_dom_sf"/>
</dbReference>
<dbReference type="EC" id="5.4.99.25" evidence="5"/>
<comment type="function">
    <text evidence="5">Responsible for synthesis of pseudouridine from uracil-55 in the psi GC loop of transfer RNAs.</text>
</comment>
<evidence type="ECO:0000313" key="8">
    <source>
        <dbReference type="EMBL" id="PIP73262.1"/>
    </source>
</evidence>
<evidence type="ECO:0000259" key="7">
    <source>
        <dbReference type="Pfam" id="PF16198"/>
    </source>
</evidence>
<keyword evidence="3 5" id="KW-0819">tRNA processing</keyword>
<evidence type="ECO:0000259" key="6">
    <source>
        <dbReference type="Pfam" id="PF01509"/>
    </source>
</evidence>
<dbReference type="Pfam" id="PF16198">
    <property type="entry name" value="TruB_C_2"/>
    <property type="match status" value="1"/>
</dbReference>
<comment type="caution">
    <text evidence="8">The sequence shown here is derived from an EMBL/GenBank/DDBJ whole genome shotgun (WGS) entry which is preliminary data.</text>
</comment>
<feature type="active site" description="Nucleophile" evidence="5">
    <location>
        <position position="60"/>
    </location>
</feature>
<dbReference type="GO" id="GO:1990481">
    <property type="term" value="P:mRNA pseudouridine synthesis"/>
    <property type="evidence" value="ECO:0007669"/>
    <property type="project" value="TreeGrafter"/>
</dbReference>
<feature type="domain" description="Pseudouridine synthase II N-terminal" evidence="6">
    <location>
        <begin position="45"/>
        <end position="197"/>
    </location>
</feature>
<dbReference type="Proteomes" id="UP000230638">
    <property type="component" value="Unassembled WGS sequence"/>
</dbReference>
<evidence type="ECO:0000256" key="5">
    <source>
        <dbReference type="HAMAP-Rule" id="MF_01080"/>
    </source>
</evidence>
<dbReference type="GO" id="GO:0031119">
    <property type="term" value="P:tRNA pseudouridine synthesis"/>
    <property type="evidence" value="ECO:0007669"/>
    <property type="project" value="UniProtKB-UniRule"/>
</dbReference>
<protein>
    <recommendedName>
        <fullName evidence="5">tRNA pseudouridine synthase B</fullName>
        <ecNumber evidence="5">5.4.99.25</ecNumber>
    </recommendedName>
    <alternativeName>
        <fullName evidence="5">tRNA pseudouridine(55) synthase</fullName>
        <shortName evidence="5">Psi55 synthase</shortName>
    </alternativeName>
    <alternativeName>
        <fullName evidence="5">tRNA pseudouridylate synthase</fullName>
    </alternativeName>
    <alternativeName>
        <fullName evidence="5">tRNA-uridine isomerase</fullName>
    </alternativeName>
</protein>
<dbReference type="SUPFAM" id="SSF55120">
    <property type="entry name" value="Pseudouridine synthase"/>
    <property type="match status" value="1"/>
</dbReference>
<accession>A0A2H0CTK5</accession>
<evidence type="ECO:0000256" key="4">
    <source>
        <dbReference type="ARBA" id="ARBA00023235"/>
    </source>
</evidence>
<dbReference type="HAMAP" id="MF_01080">
    <property type="entry name" value="TruB_bact"/>
    <property type="match status" value="1"/>
</dbReference>
<organism evidence="8 9">
    <name type="scientific">Candidatus Lloydbacteria bacterium CG22_combo_CG10-13_8_21_14_all_47_15</name>
    <dbReference type="NCBI Taxonomy" id="1974635"/>
    <lineage>
        <taxon>Bacteria</taxon>
        <taxon>Candidatus Lloydiibacteriota</taxon>
    </lineage>
</organism>
<gene>
    <name evidence="5 8" type="primary">truB</name>
    <name evidence="8" type="ORF">COW88_02630</name>
</gene>
<dbReference type="Pfam" id="PF01509">
    <property type="entry name" value="TruB_N"/>
    <property type="match status" value="1"/>
</dbReference>
<evidence type="ECO:0000256" key="1">
    <source>
        <dbReference type="ARBA" id="ARBA00000385"/>
    </source>
</evidence>
<dbReference type="InterPro" id="IPR032819">
    <property type="entry name" value="TruB_C"/>
</dbReference>
<dbReference type="AlphaFoldDB" id="A0A2H0CTK5"/>
<comment type="catalytic activity">
    <reaction evidence="1 5">
        <text>uridine(55) in tRNA = pseudouridine(55) in tRNA</text>
        <dbReference type="Rhea" id="RHEA:42532"/>
        <dbReference type="Rhea" id="RHEA-COMP:10101"/>
        <dbReference type="Rhea" id="RHEA-COMP:10102"/>
        <dbReference type="ChEBI" id="CHEBI:65314"/>
        <dbReference type="ChEBI" id="CHEBI:65315"/>
        <dbReference type="EC" id="5.4.99.25"/>
    </reaction>
</comment>
<sequence length="236" mass="25918">MCSINKKTSQYNAQDDKRDSVPIDRLLLIDKPKGITSFDVVRMLRKKLGVKKIGHAGTLDPFATGLLLVGIGDGTKRLAQLIGLPKIYEADIIFGIGTDTGDMEGNVISRRPASGLTRERLIETLVEMTGVLHLPVPAYSAVKRGGEPLYKKARRGEKVALPIKPMDVYSFELICLYAMGKHTIAKLHMKVGSGAYVRSIAEEIGRRLGVPAVVKELRRTHIGNFRVADAKQLTDI</sequence>
<dbReference type="GO" id="GO:0160148">
    <property type="term" value="F:tRNA pseudouridine(55) synthase activity"/>
    <property type="evidence" value="ECO:0007669"/>
    <property type="project" value="UniProtKB-EC"/>
</dbReference>
<keyword evidence="4 5" id="KW-0413">Isomerase</keyword>
<dbReference type="NCBIfam" id="TIGR00431">
    <property type="entry name" value="TruB"/>
    <property type="match status" value="1"/>
</dbReference>